<protein>
    <submittedName>
        <fullName evidence="1">2'-5' RNA ligase family protein</fullName>
    </submittedName>
</protein>
<dbReference type="Proteomes" id="UP001163223">
    <property type="component" value="Chromosome"/>
</dbReference>
<keyword evidence="1" id="KW-0436">Ligase</keyword>
<evidence type="ECO:0000313" key="2">
    <source>
        <dbReference type="Proteomes" id="UP001163223"/>
    </source>
</evidence>
<name>A0ACD4NI56_9HYPH</name>
<sequence>MTLPAEHPLILTLRFDEASFGRFDAMRRRHFPPERNHIPAHLTLFHALPGHAEPEIVRTLAEITGRTATLPLAVRKLRFLGYGSAFVVDSAPLATLRRELADRFAPMLGRQDAAGFNPHVTIQNKAPAKEAKTLFAELQAGFTPFEAQGTGLLLWRYLGGPWDAAGEFAFAAP</sequence>
<reference evidence="1" key="1">
    <citation type="submission" date="2022-11" db="EMBL/GenBank/DDBJ databases">
        <title>beta-Carotene-producing bacterium, Jeongeuplla avenae sp. nov., alleviates the salt stress of Arabidopsis seedlings.</title>
        <authorList>
            <person name="Jiang L."/>
            <person name="Lee J."/>
        </authorList>
    </citation>
    <scope>NUCLEOTIDE SEQUENCE</scope>
    <source>
        <strain evidence="1">DY_R2A_6</strain>
    </source>
</reference>
<proteinExistence type="predicted"/>
<keyword evidence="2" id="KW-1185">Reference proteome</keyword>
<accession>A0ACD4NI56</accession>
<organism evidence="1 2">
    <name type="scientific">Antarcticirhabdus aurantiaca</name>
    <dbReference type="NCBI Taxonomy" id="2606717"/>
    <lineage>
        <taxon>Bacteria</taxon>
        <taxon>Pseudomonadati</taxon>
        <taxon>Pseudomonadota</taxon>
        <taxon>Alphaproteobacteria</taxon>
        <taxon>Hyphomicrobiales</taxon>
        <taxon>Aurantimonadaceae</taxon>
        <taxon>Antarcticirhabdus</taxon>
    </lineage>
</organism>
<evidence type="ECO:0000313" key="1">
    <source>
        <dbReference type="EMBL" id="WAJ26459.1"/>
    </source>
</evidence>
<dbReference type="EMBL" id="CP113520">
    <property type="protein sequence ID" value="WAJ26459.1"/>
    <property type="molecule type" value="Genomic_DNA"/>
</dbReference>
<gene>
    <name evidence="1" type="ORF">OXU80_16415</name>
</gene>